<dbReference type="AlphaFoldDB" id="A0AB34IP57"/>
<comment type="caution">
    <text evidence="2">The sequence shown here is derived from an EMBL/GenBank/DDBJ whole genome shotgun (WGS) entry which is preliminary data.</text>
</comment>
<sequence length="229" mass="24457">MSTVITNYHRRSGGGHLESGGMSDANEMETRLRARYGLVPDVPLAKVPLKMHQLNELLPPASFTFLLTLCEPALTKLEAGSVAVTGLLRLIDQSLAQALEDCKEKNLRDQPDVLFEPVVTALIAMLRHVVPMPAQAVDLARRRANLEFNASAQAAEQSAKQAAKQEKKAKKAQEAASRKERLAAKKGGSEKGSQQEGPSSPTSSSDRGGENGSEESNGVETGNGSPVES</sequence>
<evidence type="ECO:0000313" key="3">
    <source>
        <dbReference type="Proteomes" id="UP001515480"/>
    </source>
</evidence>
<proteinExistence type="predicted"/>
<feature type="region of interest" description="Disordered" evidence="1">
    <location>
        <begin position="1"/>
        <end position="23"/>
    </location>
</feature>
<feature type="compositionally biased region" description="Basic and acidic residues" evidence="1">
    <location>
        <begin position="163"/>
        <end position="189"/>
    </location>
</feature>
<protein>
    <submittedName>
        <fullName evidence="2">Uncharacterized protein</fullName>
    </submittedName>
</protein>
<reference evidence="2 3" key="1">
    <citation type="journal article" date="2024" name="Science">
        <title>Giant polyketide synthase enzymes in the biosynthesis of giant marine polyether toxins.</title>
        <authorList>
            <person name="Fallon T.R."/>
            <person name="Shende V.V."/>
            <person name="Wierzbicki I.H."/>
            <person name="Pendleton A.L."/>
            <person name="Watervoot N.F."/>
            <person name="Auber R.P."/>
            <person name="Gonzalez D.J."/>
            <person name="Wisecaver J.H."/>
            <person name="Moore B.S."/>
        </authorList>
    </citation>
    <scope>NUCLEOTIDE SEQUENCE [LARGE SCALE GENOMIC DNA]</scope>
    <source>
        <strain evidence="2 3">12B1</strain>
    </source>
</reference>
<accession>A0AB34IP57</accession>
<name>A0AB34IP57_PRYPA</name>
<dbReference type="Proteomes" id="UP001515480">
    <property type="component" value="Unassembled WGS sequence"/>
</dbReference>
<gene>
    <name evidence="2" type="ORF">AB1Y20_011278</name>
</gene>
<keyword evidence="3" id="KW-1185">Reference proteome</keyword>
<feature type="region of interest" description="Disordered" evidence="1">
    <location>
        <begin position="157"/>
        <end position="229"/>
    </location>
</feature>
<feature type="compositionally biased region" description="Low complexity" evidence="1">
    <location>
        <begin position="214"/>
        <end position="229"/>
    </location>
</feature>
<organism evidence="2 3">
    <name type="scientific">Prymnesium parvum</name>
    <name type="common">Toxic golden alga</name>
    <dbReference type="NCBI Taxonomy" id="97485"/>
    <lineage>
        <taxon>Eukaryota</taxon>
        <taxon>Haptista</taxon>
        <taxon>Haptophyta</taxon>
        <taxon>Prymnesiophyceae</taxon>
        <taxon>Prymnesiales</taxon>
        <taxon>Prymnesiaceae</taxon>
        <taxon>Prymnesium</taxon>
    </lineage>
</organism>
<evidence type="ECO:0000256" key="1">
    <source>
        <dbReference type="SAM" id="MobiDB-lite"/>
    </source>
</evidence>
<evidence type="ECO:0000313" key="2">
    <source>
        <dbReference type="EMBL" id="KAL1503222.1"/>
    </source>
</evidence>
<dbReference type="EMBL" id="JBGBPQ010000022">
    <property type="protein sequence ID" value="KAL1503222.1"/>
    <property type="molecule type" value="Genomic_DNA"/>
</dbReference>
<feature type="compositionally biased region" description="Polar residues" evidence="1">
    <location>
        <begin position="191"/>
        <end position="202"/>
    </location>
</feature>